<gene>
    <name evidence="1" type="ORF">ERUC_LOCUS15020</name>
</gene>
<name>A0ABC8JUR0_ERUVS</name>
<dbReference type="Proteomes" id="UP001642260">
    <property type="component" value="Unassembled WGS sequence"/>
</dbReference>
<dbReference type="AlphaFoldDB" id="A0ABC8JUR0"/>
<accession>A0ABC8JUR0</accession>
<proteinExistence type="predicted"/>
<dbReference type="EMBL" id="CAKOAT010141376">
    <property type="protein sequence ID" value="CAH8338968.1"/>
    <property type="molecule type" value="Genomic_DNA"/>
</dbReference>
<keyword evidence="2" id="KW-1185">Reference proteome</keyword>
<comment type="caution">
    <text evidence="1">The sequence shown here is derived from an EMBL/GenBank/DDBJ whole genome shotgun (WGS) entry which is preliminary data.</text>
</comment>
<evidence type="ECO:0000313" key="2">
    <source>
        <dbReference type="Proteomes" id="UP001642260"/>
    </source>
</evidence>
<evidence type="ECO:0000313" key="1">
    <source>
        <dbReference type="EMBL" id="CAH8338968.1"/>
    </source>
</evidence>
<sequence length="160" mass="18118">MFSDPVEKFKEFSFRFLFEQTVKCKVLMPHFRRIAMQVAYYKVRCSLRFHRGSMAAHARCRVMVGSLRGCSPGSVSVGPCFRLLRKEDGGGYNITAQTELLGFYRGCRLAGKGRRVNRWQITAMITCSTMEMRHRNIGPYCVVAKYMVLNACGVHVCGAG</sequence>
<reference evidence="1 2" key="1">
    <citation type="submission" date="2022-03" db="EMBL/GenBank/DDBJ databases">
        <authorList>
            <person name="Macdonald S."/>
            <person name="Ahmed S."/>
            <person name="Newling K."/>
        </authorList>
    </citation>
    <scope>NUCLEOTIDE SEQUENCE [LARGE SCALE GENOMIC DNA]</scope>
</reference>
<organism evidence="1 2">
    <name type="scientific">Eruca vesicaria subsp. sativa</name>
    <name type="common">Garden rocket</name>
    <name type="synonym">Eruca sativa</name>
    <dbReference type="NCBI Taxonomy" id="29727"/>
    <lineage>
        <taxon>Eukaryota</taxon>
        <taxon>Viridiplantae</taxon>
        <taxon>Streptophyta</taxon>
        <taxon>Embryophyta</taxon>
        <taxon>Tracheophyta</taxon>
        <taxon>Spermatophyta</taxon>
        <taxon>Magnoliopsida</taxon>
        <taxon>eudicotyledons</taxon>
        <taxon>Gunneridae</taxon>
        <taxon>Pentapetalae</taxon>
        <taxon>rosids</taxon>
        <taxon>malvids</taxon>
        <taxon>Brassicales</taxon>
        <taxon>Brassicaceae</taxon>
        <taxon>Brassiceae</taxon>
        <taxon>Eruca</taxon>
    </lineage>
</organism>
<protein>
    <submittedName>
        <fullName evidence="1">Uncharacterized protein</fullName>
    </submittedName>
</protein>